<dbReference type="PANTHER" id="PTHR30097">
    <property type="entry name" value="CATION EFFLUX SYSTEM PROTEIN CUSB"/>
    <property type="match status" value="1"/>
</dbReference>
<reference evidence="5 6" key="1">
    <citation type="submission" date="2012-04" db="EMBL/GenBank/DDBJ databases">
        <title>The Genome Sequence of Afipia broomeae ATCC 49717.</title>
        <authorList>
            <consortium name="The Broad Institute Genome Sequencing Platform"/>
            <person name="Earl A."/>
            <person name="Ward D."/>
            <person name="Feldgarden M."/>
            <person name="Gevers D."/>
            <person name="Huys G."/>
            <person name="Walker B."/>
            <person name="Young S.K."/>
            <person name="Zeng Q."/>
            <person name="Gargeya S."/>
            <person name="Fitzgerald M."/>
            <person name="Haas B."/>
            <person name="Abouelleil A."/>
            <person name="Alvarado L."/>
            <person name="Arachchi H.M."/>
            <person name="Berlin A."/>
            <person name="Chapman S.B."/>
            <person name="Goldberg J."/>
            <person name="Griggs A."/>
            <person name="Gujja S."/>
            <person name="Hansen M."/>
            <person name="Howarth C."/>
            <person name="Imamovic A."/>
            <person name="Larimer J."/>
            <person name="McCowen C."/>
            <person name="Montmayeur A."/>
            <person name="Murphy C."/>
            <person name="Neiman D."/>
            <person name="Pearson M."/>
            <person name="Priest M."/>
            <person name="Roberts A."/>
            <person name="Saif S."/>
            <person name="Shea T."/>
            <person name="Sisk P."/>
            <person name="Sykes S."/>
            <person name="Wortman J."/>
            <person name="Nusbaum C."/>
            <person name="Birren B."/>
        </authorList>
    </citation>
    <scope>NUCLEOTIDE SEQUENCE [LARGE SCALE GENOMIC DNA]</scope>
    <source>
        <strain evidence="5 6">ATCC 49717</strain>
    </source>
</reference>
<dbReference type="InterPro" id="IPR006143">
    <property type="entry name" value="RND_pump_MFP"/>
</dbReference>
<dbReference type="Gene3D" id="2.40.420.20">
    <property type="match status" value="1"/>
</dbReference>
<dbReference type="eggNOG" id="COG0845">
    <property type="taxonomic scope" value="Bacteria"/>
</dbReference>
<feature type="chain" id="PRO_5003922370" evidence="3">
    <location>
        <begin position="25"/>
        <end position="351"/>
    </location>
</feature>
<accession>K8PRK7</accession>
<feature type="signal peptide" evidence="3">
    <location>
        <begin position="1"/>
        <end position="24"/>
    </location>
</feature>
<dbReference type="NCBIfam" id="TIGR01730">
    <property type="entry name" value="RND_mfp"/>
    <property type="match status" value="1"/>
</dbReference>
<dbReference type="GO" id="GO:0046914">
    <property type="term" value="F:transition metal ion binding"/>
    <property type="evidence" value="ECO:0007669"/>
    <property type="project" value="TreeGrafter"/>
</dbReference>
<sequence length="351" mass="36821">MRCPRLKYLLALLSLMPLATRAGAKDLAVTQAQVDRLEIRLQKVQPAQTEAVALLPATVVPATNARVVAAAPFAGTVTQMHVLPGQSIRKGEPLVTVASREFLEAMSRLNQSEAELQMAETVATRARRLVDKDVATPVKAEEAEAQAAKIRALTDDQKRLVAIGGISQGAPGNYTLPAPADGRVVETRVLPGEKLDAMGAAVVIDTSEQLWLEAQVPADLIGRIHPGDRVQVADGPIGKVISIGGALDRMTRSATMLAEVPPRSGLVAGQMTAVSIIRPAAASGLEVPATSVAWIGEGNAVFVRNDTGFVVVPVRLKGKTTAAATIEGDLTPGQMVAASGLSQLENLIPRE</sequence>
<dbReference type="InterPro" id="IPR051909">
    <property type="entry name" value="MFP_Cation_Efflux"/>
</dbReference>
<keyword evidence="6" id="KW-1185">Reference proteome</keyword>
<comment type="caution">
    <text evidence="5">The sequence shown here is derived from an EMBL/GenBank/DDBJ whole genome shotgun (WGS) entry which is preliminary data.</text>
</comment>
<dbReference type="Gene3D" id="2.40.50.100">
    <property type="match status" value="1"/>
</dbReference>
<name>K8PRK7_9BRAD</name>
<keyword evidence="2" id="KW-0813">Transport</keyword>
<gene>
    <name evidence="5" type="ORF">HMPREF9695_01247</name>
</gene>
<dbReference type="GO" id="GO:0060003">
    <property type="term" value="P:copper ion export"/>
    <property type="evidence" value="ECO:0007669"/>
    <property type="project" value="TreeGrafter"/>
</dbReference>
<dbReference type="EMBL" id="AGWX01000001">
    <property type="protein sequence ID" value="EKS42155.1"/>
    <property type="molecule type" value="Genomic_DNA"/>
</dbReference>
<dbReference type="Proteomes" id="UP000001096">
    <property type="component" value="Unassembled WGS sequence"/>
</dbReference>
<evidence type="ECO:0000313" key="5">
    <source>
        <dbReference type="EMBL" id="EKS42155.1"/>
    </source>
</evidence>
<dbReference type="SUPFAM" id="SSF111369">
    <property type="entry name" value="HlyD-like secretion proteins"/>
    <property type="match status" value="1"/>
</dbReference>
<evidence type="ECO:0000259" key="4">
    <source>
        <dbReference type="Pfam" id="PF25973"/>
    </source>
</evidence>
<dbReference type="PATRIC" id="fig|883078.3.peg.1282"/>
<proteinExistence type="inferred from homology"/>
<evidence type="ECO:0000256" key="1">
    <source>
        <dbReference type="ARBA" id="ARBA00009477"/>
    </source>
</evidence>
<dbReference type="GO" id="GO:0015679">
    <property type="term" value="P:plasma membrane copper ion transport"/>
    <property type="evidence" value="ECO:0007669"/>
    <property type="project" value="TreeGrafter"/>
</dbReference>
<dbReference type="Gene3D" id="2.40.30.170">
    <property type="match status" value="1"/>
</dbReference>
<dbReference type="GO" id="GO:0022857">
    <property type="term" value="F:transmembrane transporter activity"/>
    <property type="evidence" value="ECO:0007669"/>
    <property type="project" value="InterPro"/>
</dbReference>
<dbReference type="PANTHER" id="PTHR30097:SF4">
    <property type="entry name" value="SLR6042 PROTEIN"/>
    <property type="match status" value="1"/>
</dbReference>
<protein>
    <submittedName>
        <fullName evidence="5">Efflux transporter, RND family, MFP subunit</fullName>
    </submittedName>
</protein>
<evidence type="ECO:0000256" key="3">
    <source>
        <dbReference type="SAM" id="SignalP"/>
    </source>
</evidence>
<dbReference type="GO" id="GO:0030288">
    <property type="term" value="C:outer membrane-bounded periplasmic space"/>
    <property type="evidence" value="ECO:0007669"/>
    <property type="project" value="TreeGrafter"/>
</dbReference>
<organism evidence="5 6">
    <name type="scientific">Afipia broomeae ATCC 49717</name>
    <dbReference type="NCBI Taxonomy" id="883078"/>
    <lineage>
        <taxon>Bacteria</taxon>
        <taxon>Pseudomonadati</taxon>
        <taxon>Pseudomonadota</taxon>
        <taxon>Alphaproteobacteria</taxon>
        <taxon>Hyphomicrobiales</taxon>
        <taxon>Nitrobacteraceae</taxon>
        <taxon>Afipia</taxon>
    </lineage>
</organism>
<dbReference type="HOGENOM" id="CLU_018816_13_0_5"/>
<feature type="domain" description="CzcB-like barrel-sandwich hybrid" evidence="4">
    <location>
        <begin position="70"/>
        <end position="201"/>
    </location>
</feature>
<comment type="similarity">
    <text evidence="1">Belongs to the membrane fusion protein (MFP) (TC 8.A.1) family.</text>
</comment>
<dbReference type="Pfam" id="PF25973">
    <property type="entry name" value="BSH_CzcB"/>
    <property type="match status" value="1"/>
</dbReference>
<keyword evidence="3" id="KW-0732">Signal</keyword>
<evidence type="ECO:0000313" key="6">
    <source>
        <dbReference type="Proteomes" id="UP000001096"/>
    </source>
</evidence>
<dbReference type="InterPro" id="IPR058647">
    <property type="entry name" value="BSH_CzcB-like"/>
</dbReference>
<dbReference type="AlphaFoldDB" id="K8PRK7"/>
<evidence type="ECO:0000256" key="2">
    <source>
        <dbReference type="ARBA" id="ARBA00022448"/>
    </source>
</evidence>
<dbReference type="RefSeq" id="WP_006019969.1">
    <property type="nucleotide sequence ID" value="NZ_KB375282.1"/>
</dbReference>
<dbReference type="GO" id="GO:0016020">
    <property type="term" value="C:membrane"/>
    <property type="evidence" value="ECO:0007669"/>
    <property type="project" value="InterPro"/>
</dbReference>
<dbReference type="Gene3D" id="1.10.287.470">
    <property type="entry name" value="Helix hairpin bin"/>
    <property type="match status" value="1"/>
</dbReference>